<evidence type="ECO:0000256" key="6">
    <source>
        <dbReference type="ARBA" id="ARBA00023136"/>
    </source>
</evidence>
<dbReference type="Pfam" id="PF02204">
    <property type="entry name" value="VPS9"/>
    <property type="match status" value="1"/>
</dbReference>
<dbReference type="SUPFAM" id="SSF109993">
    <property type="entry name" value="VPS9 domain"/>
    <property type="match status" value="1"/>
</dbReference>
<dbReference type="PANTHER" id="PTHR23101">
    <property type="entry name" value="RAB GDP/GTP EXCHANGE FACTOR"/>
    <property type="match status" value="1"/>
</dbReference>
<keyword evidence="5" id="KW-0344">Guanine-nucleotide releasing factor</keyword>
<dbReference type="InterPro" id="IPR003123">
    <property type="entry name" value="VPS9"/>
</dbReference>
<keyword evidence="6" id="KW-0472">Membrane</keyword>
<dbReference type="GO" id="GO:0030139">
    <property type="term" value="C:endocytic vesicle"/>
    <property type="evidence" value="ECO:0007669"/>
    <property type="project" value="TreeGrafter"/>
</dbReference>
<gene>
    <name evidence="9" type="primary">GAPVD1</name>
</gene>
<dbReference type="InterPro" id="IPR045046">
    <property type="entry name" value="Vps9-like"/>
</dbReference>
<evidence type="ECO:0000256" key="5">
    <source>
        <dbReference type="ARBA" id="ARBA00022658"/>
    </source>
</evidence>
<dbReference type="EMBL" id="HAAD01003791">
    <property type="protein sequence ID" value="CDG70023.1"/>
    <property type="molecule type" value="mRNA"/>
</dbReference>
<dbReference type="Gene3D" id="1.20.1050.80">
    <property type="entry name" value="VPS9 domain"/>
    <property type="match status" value="1"/>
</dbReference>
<dbReference type="Pfam" id="PF18151">
    <property type="entry name" value="DUF5601"/>
    <property type="match status" value="1"/>
</dbReference>
<dbReference type="SUPFAM" id="SSF48350">
    <property type="entry name" value="GTPase activation domain, GAP"/>
    <property type="match status" value="1"/>
</dbReference>
<organism evidence="9">
    <name type="scientific">Hydra vulgaris</name>
    <name type="common">Hydra</name>
    <name type="synonym">Hydra attenuata</name>
    <dbReference type="NCBI Taxonomy" id="6087"/>
    <lineage>
        <taxon>Eukaryota</taxon>
        <taxon>Metazoa</taxon>
        <taxon>Cnidaria</taxon>
        <taxon>Hydrozoa</taxon>
        <taxon>Hydroidolina</taxon>
        <taxon>Anthoathecata</taxon>
        <taxon>Aplanulata</taxon>
        <taxon>Hydridae</taxon>
        <taxon>Hydra</taxon>
    </lineage>
</organism>
<dbReference type="PROSITE" id="PS50018">
    <property type="entry name" value="RAS_GTPASE_ACTIV_2"/>
    <property type="match status" value="1"/>
</dbReference>
<feature type="domain" description="Ras-GAP" evidence="7">
    <location>
        <begin position="203"/>
        <end position="361"/>
    </location>
</feature>
<dbReference type="PANTHER" id="PTHR23101:SF25">
    <property type="entry name" value="GTPASE-ACTIVATING PROTEIN AND VPS9 DOMAIN-CONTAINING PROTEIN 1"/>
    <property type="match status" value="1"/>
</dbReference>
<dbReference type="GO" id="GO:0006897">
    <property type="term" value="P:endocytosis"/>
    <property type="evidence" value="ECO:0007669"/>
    <property type="project" value="UniProtKB-KW"/>
</dbReference>
<evidence type="ECO:0000256" key="3">
    <source>
        <dbReference type="ARBA" id="ARBA00022468"/>
    </source>
</evidence>
<keyword evidence="4" id="KW-0254">Endocytosis</keyword>
<dbReference type="GO" id="GO:0005096">
    <property type="term" value="F:GTPase activator activity"/>
    <property type="evidence" value="ECO:0007669"/>
    <property type="project" value="UniProtKB-KW"/>
</dbReference>
<dbReference type="GO" id="GO:0005829">
    <property type="term" value="C:cytosol"/>
    <property type="evidence" value="ECO:0007669"/>
    <property type="project" value="TreeGrafter"/>
</dbReference>
<proteinExistence type="evidence at transcript level"/>
<evidence type="ECO:0000259" key="8">
    <source>
        <dbReference type="PROSITE" id="PS51205"/>
    </source>
</evidence>
<dbReference type="FunFam" id="1.20.1050.80:FF:000001">
    <property type="entry name" value="GTPase-activating protein and VPS9 domain-containing protein 1 isoform X1"/>
    <property type="match status" value="1"/>
</dbReference>
<dbReference type="GO" id="GO:0051049">
    <property type="term" value="P:regulation of transport"/>
    <property type="evidence" value="ECO:0007669"/>
    <property type="project" value="UniProtKB-ARBA"/>
</dbReference>
<evidence type="ECO:0000256" key="4">
    <source>
        <dbReference type="ARBA" id="ARBA00022583"/>
    </source>
</evidence>
<name>T2MCP3_HYDVU</name>
<keyword evidence="3" id="KW-0343">GTPase activation</keyword>
<evidence type="ECO:0000256" key="1">
    <source>
        <dbReference type="ARBA" id="ARBA00004170"/>
    </source>
</evidence>
<dbReference type="InterPro" id="IPR008936">
    <property type="entry name" value="Rho_GTPase_activation_prot"/>
</dbReference>
<dbReference type="PROSITE" id="PS51205">
    <property type="entry name" value="VPS9"/>
    <property type="match status" value="1"/>
</dbReference>
<comment type="subcellular location">
    <subcellularLocation>
        <location evidence="1">Membrane</location>
        <topology evidence="1">Peripheral membrane protein</topology>
    </subcellularLocation>
</comment>
<dbReference type="Gene3D" id="1.10.506.10">
    <property type="entry name" value="GTPase Activation - p120gap, domain 1"/>
    <property type="match status" value="1"/>
</dbReference>
<dbReference type="SMART" id="SM00167">
    <property type="entry name" value="VPS9"/>
    <property type="match status" value="1"/>
</dbReference>
<dbReference type="InterPro" id="IPR041545">
    <property type="entry name" value="DUF5601"/>
</dbReference>
<evidence type="ECO:0000256" key="2">
    <source>
        <dbReference type="ARBA" id="ARBA00008489"/>
    </source>
</evidence>
<evidence type="ECO:0000259" key="7">
    <source>
        <dbReference type="PROSITE" id="PS50018"/>
    </source>
</evidence>
<protein>
    <submittedName>
        <fullName evidence="9">GTPase-activating protein and VPS9 domain-containing protein 1</fullName>
    </submittedName>
</protein>
<dbReference type="GO" id="GO:0005085">
    <property type="term" value="F:guanyl-nucleotide exchange factor activity"/>
    <property type="evidence" value="ECO:0007669"/>
    <property type="project" value="UniProtKB-KW"/>
</dbReference>
<sequence>MEEIERVRTRFLVLQKRLKTERLFVKNEKEQLRILNEKVGSLSQNLFYLEWKTRQQWLNVDRLVWGGRANPSECSVTSRIIETAKFEDASNYLSYEDYKYGHFLLCLKENPRLIALILNYCDTKRIQNSTMQLVKLFLSSLYGSCIQQVDEVLVLKILKELMILQVFPCEDLLDFFCGKRSTDNAFACVMTIFSGSLFSSKLYLTAALHGSVMQVIVDDSIFLDVEVSKALCRIAPKVAVEKFGRPGTVEAHNKTKQHMNMLHNHLIHLCKKFLKNLVDKVYCFPQSLCWAIGQLYQGMVQKMKLPQANAKALIGHIIMSYFICPAIINPEPYGINSDADISETARHNLGQVASILRSLALLECGLKDEKILKSLTSCWFDLYLTCLKQADKIAGLIFGVISEYISALIDGSEKVDIEQLDDAMIIKCSLLMSEHDLKTMIKCLLLLETYNIPILNEEGYTELLDNLPTFPQHWANEFPHHSKSAVSTSLLIEEKVQGQIKLDNTQQLEVLRNDLNKIISEEIPILIIPIKMESDDIPGMLSEEMVLGKKDTYTPSFDIETTEKDQSRRTSTLMLGALRESLIDTGSNEDLSSGSETSSKSYNIKPKENIIFSDEVEAFFGSGKKPDKSCNEVIVVNNLINIDDCEESPKLPEKRHQRLSNDGKNLNSILIDHPQTLNDTFIDIKEQPLLHIEHSVLKEDSTSTKGNRNSSVSLFDGPGGINAILQGATVQSLPNSLGVSSNELENFWLPIVDKKSDPWGIPNQNTNNEENHLFENSFTSLSKYSSLPNKANYSVDKNYANYSETIQREVKNLKQNKDDIDLSQSPTDNKFLRKKSHGGWLKDKISSKINTGLTGLKHIKKYDNVLKKEVDSQTIKLGTPLEASEESRKKTHSFSRNSKLASEDAGEAILAKYRSMASLPVSHDADSNFSSSPMSSHMEGAIDVYREELAVFDNEFKFSDAKKKLRMVLCTTDQITLPRLVASKATSFDQLLLTMLQAKLAEAINLQDRFSVAQLHETLRSIKQLPQGSCDQLVTQLEAEYEERAKYISYLIKSKQGLLSTISYLEQLTTKLQRDKTICSKYFTTLAVRLFLETPVRKHQIAAFSQKFASNKMLDEKSALLNELLEELNSDILKDSTWKYCTDEQLSDAEKAIERAIISRIYKDAFYPFSAADIENDKIFHENIKGLANIVTLSHPTLQIPKMYQKEAPWPSAQTELLMINAYKTAADKLSCIHRCCITIMNLLSMASDKHTPGADDFVPVLVYVVLRANPPNLLSTKQYVNTFYETRLNGEEYYCWMQFCAAIEFIKTLLSSLLKSNAN</sequence>
<evidence type="ECO:0000313" key="9">
    <source>
        <dbReference type="EMBL" id="CDG70023.1"/>
    </source>
</evidence>
<feature type="non-terminal residue" evidence="9">
    <location>
        <position position="1"/>
    </location>
</feature>
<dbReference type="CDD" id="cd05129">
    <property type="entry name" value="RasGAP_RAP6"/>
    <property type="match status" value="1"/>
</dbReference>
<dbReference type="InterPro" id="IPR037191">
    <property type="entry name" value="VPS9_dom_sf"/>
</dbReference>
<dbReference type="Pfam" id="PF00616">
    <property type="entry name" value="RasGAP"/>
    <property type="match status" value="1"/>
</dbReference>
<dbReference type="GO" id="GO:0016020">
    <property type="term" value="C:membrane"/>
    <property type="evidence" value="ECO:0007669"/>
    <property type="project" value="UniProtKB-SubCell"/>
</dbReference>
<comment type="similarity">
    <text evidence="2">Belongs to the GAPVD1 family.</text>
</comment>
<dbReference type="Gene3D" id="1.10.246.120">
    <property type="match status" value="1"/>
</dbReference>
<reference evidence="9" key="1">
    <citation type="journal article" date="2013" name="Genome Biol. Evol.">
        <title>Punctuated emergences of genetic and phenotypic innovations in eumetazoan, bilaterian, euteleostome, and hominidae ancestors.</title>
        <authorList>
            <person name="Wenger Y."/>
            <person name="Galliot B."/>
        </authorList>
    </citation>
    <scope>NUCLEOTIDE SEQUENCE</scope>
    <source>
        <tissue evidence="9">Whole animals</tissue>
    </source>
</reference>
<accession>T2MCP3</accession>
<dbReference type="GO" id="GO:0031267">
    <property type="term" value="F:small GTPase binding"/>
    <property type="evidence" value="ECO:0007669"/>
    <property type="project" value="TreeGrafter"/>
</dbReference>
<feature type="domain" description="VPS9" evidence="8">
    <location>
        <begin position="1174"/>
        <end position="1316"/>
    </location>
</feature>
<dbReference type="OrthoDB" id="10264848at2759"/>
<dbReference type="InterPro" id="IPR001936">
    <property type="entry name" value="RasGAP_dom"/>
</dbReference>